<name>A0ABU4JMG7_9FLAO</name>
<accession>A0ABU4JMG7</accession>
<reference evidence="1 2" key="1">
    <citation type="submission" date="2023-11" db="EMBL/GenBank/DDBJ databases">
        <title>First isolation, identification, and characterization of non-pathogenic Epilithonimonas ginsengisoli isolated from diseased farmed rainbow trout (Oncorhynchus mykiss) in Chile.</title>
        <authorList>
            <person name="Miranda C.D."/>
            <person name="Irgang R."/>
            <person name="Concha C."/>
            <person name="Rojas R."/>
            <person name="Avendano R."/>
        </authorList>
    </citation>
    <scope>NUCLEOTIDE SEQUENCE [LARGE SCALE GENOMIC DNA]</scope>
    <source>
        <strain evidence="1 2">FP99</strain>
    </source>
</reference>
<dbReference type="EMBL" id="JAMXLT020000046">
    <property type="protein sequence ID" value="MDW8550847.1"/>
    <property type="molecule type" value="Genomic_DNA"/>
</dbReference>
<gene>
    <name evidence="1" type="ORF">NG800_018110</name>
</gene>
<proteinExistence type="predicted"/>
<protein>
    <submittedName>
        <fullName evidence="1">PAAR-like protein</fullName>
    </submittedName>
</protein>
<sequence>MDEQNTVGSDTEMEVSDLLLANATELEQKRAERNEQEKTEDSLKLVISTATLECILCTNPFGTLIVNYDTPTIQQKKTATVKEKGSQSLVFMGNCKKSPQSASPCASVMQLDEWRDFGTSKSQNEIVLLQKSTIKCNYGNVDIRITDSGQINEPESIDTQGLPLPDEVLDDLEYIYYTEDGFYLGGSESSTKVYLSTQEEYGNAKKDKKWSLINKESNLLKENNKVLTHLKLINLSATCYGECSLEYNVDVKEELYAIAYVHFNHPENVAYGAKSTGAIDFRSKKPLERNNKTMQLAIGASINAYTNGFDFSNGADSWDGIDVLTGGSWNKWLSENHYRQRANGKNKGISDPKNISPDFYATAKKALEDKIASPKVSDKLKKDYHAKYAHLQPLIVYKESKTYKPLFEVVATYAVSIFYKTLK</sequence>
<dbReference type="RefSeq" id="WP_063971264.1">
    <property type="nucleotide sequence ID" value="NZ_JAMXLT020000046.1"/>
</dbReference>
<dbReference type="Pfam" id="PF14107">
    <property type="entry name" value="DUF4280"/>
    <property type="match status" value="1"/>
</dbReference>
<keyword evidence="2" id="KW-1185">Reference proteome</keyword>
<dbReference type="Proteomes" id="UP001204439">
    <property type="component" value="Unassembled WGS sequence"/>
</dbReference>
<comment type="caution">
    <text evidence="1">The sequence shown here is derived from an EMBL/GenBank/DDBJ whole genome shotgun (WGS) entry which is preliminary data.</text>
</comment>
<evidence type="ECO:0000313" key="1">
    <source>
        <dbReference type="EMBL" id="MDW8550847.1"/>
    </source>
</evidence>
<organism evidence="1 2">
    <name type="scientific">Epilithonimonas ginsengisoli</name>
    <dbReference type="NCBI Taxonomy" id="1245592"/>
    <lineage>
        <taxon>Bacteria</taxon>
        <taxon>Pseudomonadati</taxon>
        <taxon>Bacteroidota</taxon>
        <taxon>Flavobacteriia</taxon>
        <taxon>Flavobacteriales</taxon>
        <taxon>Weeksellaceae</taxon>
        <taxon>Chryseobacterium group</taxon>
        <taxon>Epilithonimonas</taxon>
    </lineage>
</organism>
<dbReference type="InterPro" id="IPR025460">
    <property type="entry name" value="DUF4280"/>
</dbReference>
<evidence type="ECO:0000313" key="2">
    <source>
        <dbReference type="Proteomes" id="UP001204439"/>
    </source>
</evidence>